<evidence type="ECO:0000313" key="8">
    <source>
        <dbReference type="EMBL" id="SET45196.1"/>
    </source>
</evidence>
<keyword evidence="9" id="KW-1185">Reference proteome</keyword>
<feature type="domain" description="D-isomer specific 2-hydroxyacid dehydrogenase NAD-binding" evidence="7">
    <location>
        <begin position="108"/>
        <end position="284"/>
    </location>
</feature>
<dbReference type="InterPro" id="IPR036291">
    <property type="entry name" value="NAD(P)-bd_dom_sf"/>
</dbReference>
<dbReference type="GO" id="GO:0008652">
    <property type="term" value="P:amino acid biosynthetic process"/>
    <property type="evidence" value="ECO:0007669"/>
    <property type="project" value="UniProtKB-KW"/>
</dbReference>
<evidence type="ECO:0000259" key="7">
    <source>
        <dbReference type="Pfam" id="PF02826"/>
    </source>
</evidence>
<evidence type="ECO:0000256" key="3">
    <source>
        <dbReference type="ARBA" id="ARBA00023002"/>
    </source>
</evidence>
<dbReference type="GO" id="GO:0051287">
    <property type="term" value="F:NAD binding"/>
    <property type="evidence" value="ECO:0007669"/>
    <property type="project" value="InterPro"/>
</dbReference>
<dbReference type="Gene3D" id="3.40.50.720">
    <property type="entry name" value="NAD(P)-binding Rossmann-like Domain"/>
    <property type="match status" value="2"/>
</dbReference>
<reference evidence="9" key="1">
    <citation type="submission" date="2016-10" db="EMBL/GenBank/DDBJ databases">
        <authorList>
            <person name="Varghese N."/>
            <person name="Submissions S."/>
        </authorList>
    </citation>
    <scope>NUCLEOTIDE SEQUENCE [LARGE SCALE GENOMIC DNA]</scope>
    <source>
        <strain evidence="9">NLAE-zl-G277</strain>
    </source>
</reference>
<evidence type="ECO:0000256" key="5">
    <source>
        <dbReference type="RuleBase" id="RU003719"/>
    </source>
</evidence>
<name>A0A1I0EJ68_9FIRM</name>
<dbReference type="AlphaFoldDB" id="A0A1I0EJ68"/>
<dbReference type="GeneID" id="93276630"/>
<dbReference type="STRING" id="460384.SAMN05216313_106168"/>
<dbReference type="SUPFAM" id="SSF52283">
    <property type="entry name" value="Formate/glycerate dehydrogenase catalytic domain-like"/>
    <property type="match status" value="1"/>
</dbReference>
<evidence type="ECO:0000313" key="9">
    <source>
        <dbReference type="Proteomes" id="UP000198508"/>
    </source>
</evidence>
<organism evidence="8 9">
    <name type="scientific">Enterocloster lavalensis</name>
    <dbReference type="NCBI Taxonomy" id="460384"/>
    <lineage>
        <taxon>Bacteria</taxon>
        <taxon>Bacillati</taxon>
        <taxon>Bacillota</taxon>
        <taxon>Clostridia</taxon>
        <taxon>Lachnospirales</taxon>
        <taxon>Lachnospiraceae</taxon>
        <taxon>Enterocloster</taxon>
    </lineage>
</organism>
<keyword evidence="4" id="KW-0520">NAD</keyword>
<dbReference type="InterPro" id="IPR029752">
    <property type="entry name" value="D-isomer_DH_CS1"/>
</dbReference>
<dbReference type="InterPro" id="IPR050857">
    <property type="entry name" value="D-2-hydroxyacid_DH"/>
</dbReference>
<sequence>MGYKVLLAQDVSESGKELLRENGCEVVLAPREDPEVMKELIQDCDACFSKTFFFSEDILKEGKKLQVVSKHGVGVDNVVDVATATRLGLYVVRTPLANMDSVAEHTLGAILALAKNMLPLEKAARRADFDAPLSFESHDIGGKTLGIIGLGNIGRTLAKKAHGGFDMEILGYDPFVKKEDLPDFITCVEDVDDIFRRADYVSLHLNASPENDNFVDKRRLELMKPGACLLNFSRGSNVNEADLYEALKNHVIAGAALDVFAQEPVQADNPLLSLDNVVLSPHCAALTVEAMDRMSYQGCQGIVEILKGEKPTWCVNYEEVRAMREKG</sequence>
<dbReference type="PROSITE" id="PS00065">
    <property type="entry name" value="D_2_HYDROXYACID_DH_1"/>
    <property type="match status" value="1"/>
</dbReference>
<evidence type="ECO:0000259" key="6">
    <source>
        <dbReference type="Pfam" id="PF00389"/>
    </source>
</evidence>
<comment type="similarity">
    <text evidence="1 5">Belongs to the D-isomer specific 2-hydroxyacid dehydrogenase family.</text>
</comment>
<evidence type="ECO:0000256" key="2">
    <source>
        <dbReference type="ARBA" id="ARBA00022605"/>
    </source>
</evidence>
<evidence type="ECO:0000256" key="1">
    <source>
        <dbReference type="ARBA" id="ARBA00005854"/>
    </source>
</evidence>
<evidence type="ECO:0000256" key="4">
    <source>
        <dbReference type="ARBA" id="ARBA00023027"/>
    </source>
</evidence>
<dbReference type="Proteomes" id="UP000198508">
    <property type="component" value="Unassembled WGS sequence"/>
</dbReference>
<dbReference type="Pfam" id="PF00389">
    <property type="entry name" value="2-Hacid_dh"/>
    <property type="match status" value="1"/>
</dbReference>
<dbReference type="PANTHER" id="PTHR42789:SF1">
    <property type="entry name" value="D-ISOMER SPECIFIC 2-HYDROXYACID DEHYDROGENASE FAMILY PROTEIN (AFU_ORTHOLOGUE AFUA_6G10090)"/>
    <property type="match status" value="1"/>
</dbReference>
<dbReference type="SUPFAM" id="SSF51735">
    <property type="entry name" value="NAD(P)-binding Rossmann-fold domains"/>
    <property type="match status" value="1"/>
</dbReference>
<dbReference type="Pfam" id="PF02826">
    <property type="entry name" value="2-Hacid_dh_C"/>
    <property type="match status" value="1"/>
</dbReference>
<dbReference type="GO" id="GO:0016616">
    <property type="term" value="F:oxidoreductase activity, acting on the CH-OH group of donors, NAD or NADP as acceptor"/>
    <property type="evidence" value="ECO:0007669"/>
    <property type="project" value="InterPro"/>
</dbReference>
<dbReference type="InterPro" id="IPR006140">
    <property type="entry name" value="D-isomer_DH_NAD-bd"/>
</dbReference>
<gene>
    <name evidence="8" type="ORF">SAMN05216313_106168</name>
</gene>
<dbReference type="PANTHER" id="PTHR42789">
    <property type="entry name" value="D-ISOMER SPECIFIC 2-HYDROXYACID DEHYDROGENASE FAMILY PROTEIN (AFU_ORTHOLOGUE AFUA_6G10090)"/>
    <property type="match status" value="1"/>
</dbReference>
<dbReference type="InterPro" id="IPR006139">
    <property type="entry name" value="D-isomer_2_OHA_DH_cat_dom"/>
</dbReference>
<keyword evidence="2" id="KW-0028">Amino-acid biosynthesis</keyword>
<proteinExistence type="inferred from homology"/>
<accession>A0A1I0EJ68</accession>
<dbReference type="RefSeq" id="WP_092362261.1">
    <property type="nucleotide sequence ID" value="NZ_DAINWJ010000074.1"/>
</dbReference>
<feature type="domain" description="D-isomer specific 2-hydroxyacid dehydrogenase catalytic" evidence="6">
    <location>
        <begin position="5"/>
        <end position="316"/>
    </location>
</feature>
<dbReference type="CDD" id="cd12173">
    <property type="entry name" value="PGDH_4"/>
    <property type="match status" value="1"/>
</dbReference>
<dbReference type="EMBL" id="FOIM01000006">
    <property type="protein sequence ID" value="SET45196.1"/>
    <property type="molecule type" value="Genomic_DNA"/>
</dbReference>
<keyword evidence="3 5" id="KW-0560">Oxidoreductase</keyword>
<protein>
    <submittedName>
        <fullName evidence="8">D-3-phosphoglycerate dehydrogenase</fullName>
    </submittedName>
</protein>